<name>A0A8J5HNZ1_ZINOF</name>
<dbReference type="CDD" id="cd14686">
    <property type="entry name" value="bZIP"/>
    <property type="match status" value="1"/>
</dbReference>
<keyword evidence="1" id="KW-0805">Transcription regulation</keyword>
<dbReference type="PANTHER" id="PTHR23334">
    <property type="entry name" value="CCAAT/ENHANCER BINDING PROTEIN"/>
    <property type="match status" value="1"/>
</dbReference>
<evidence type="ECO:0000313" key="5">
    <source>
        <dbReference type="EMBL" id="KAG6519640.1"/>
    </source>
</evidence>
<feature type="coiled-coil region" evidence="3">
    <location>
        <begin position="169"/>
        <end position="196"/>
    </location>
</feature>
<dbReference type="InterPro" id="IPR046347">
    <property type="entry name" value="bZIP_sf"/>
</dbReference>
<keyword evidence="2" id="KW-0804">Transcription</keyword>
<comment type="caution">
    <text evidence="5">The sequence shown here is derived from an EMBL/GenBank/DDBJ whole genome shotgun (WGS) entry which is preliminary data.</text>
</comment>
<dbReference type="InterPro" id="IPR004827">
    <property type="entry name" value="bZIP"/>
</dbReference>
<sequence length="287" mass="31227">MFLVATTPSIVICKADDAGGDQVSASCQEDSDCRARCAAWCRAPYIVALNKCCEEEKALTGANEKGLVDLGIGFRGTSMDDGEVDLSNHYLLTNPEMAQGFDEFLKNSRTCTHTHTCNPPGRAAAAHTHTCYHTHTQVFAAGEEENIGEDEIKKSRKPLGNREAVRKYREKKKAHAAFLEEEVKKLQVLNQQLLSRLQGQAALEAEVVRLRSLLVDLRGKIDAELGGFPIQKQCNPPGLQCDSNGHCNVGNPEMTDWETSCGPSTKRITMNSMDALGSLVSSASQTG</sequence>
<evidence type="ECO:0000256" key="1">
    <source>
        <dbReference type="ARBA" id="ARBA00023015"/>
    </source>
</evidence>
<keyword evidence="3" id="KW-0175">Coiled coil</keyword>
<reference evidence="5 6" key="1">
    <citation type="submission" date="2020-08" db="EMBL/GenBank/DDBJ databases">
        <title>Plant Genome Project.</title>
        <authorList>
            <person name="Zhang R.-G."/>
        </authorList>
    </citation>
    <scope>NUCLEOTIDE SEQUENCE [LARGE SCALE GENOMIC DNA]</scope>
    <source>
        <tissue evidence="5">Rhizome</tissue>
    </source>
</reference>
<dbReference type="Pfam" id="PF07716">
    <property type="entry name" value="bZIP_2"/>
    <property type="match status" value="1"/>
</dbReference>
<protein>
    <recommendedName>
        <fullName evidence="4">BZIP domain-containing protein</fullName>
    </recommendedName>
</protein>
<proteinExistence type="predicted"/>
<evidence type="ECO:0000256" key="2">
    <source>
        <dbReference type="ARBA" id="ARBA00023163"/>
    </source>
</evidence>
<accession>A0A8J5HNZ1</accession>
<dbReference type="EMBL" id="JACMSC010000006">
    <property type="protein sequence ID" value="KAG6519640.1"/>
    <property type="molecule type" value="Genomic_DNA"/>
</dbReference>
<dbReference type="Gene3D" id="1.20.5.170">
    <property type="match status" value="1"/>
</dbReference>
<gene>
    <name evidence="5" type="ORF">ZIOFF_023137</name>
</gene>
<evidence type="ECO:0000313" key="6">
    <source>
        <dbReference type="Proteomes" id="UP000734854"/>
    </source>
</evidence>
<feature type="domain" description="BZIP" evidence="4">
    <location>
        <begin position="151"/>
        <end position="217"/>
    </location>
</feature>
<dbReference type="SMART" id="SM00338">
    <property type="entry name" value="BRLZ"/>
    <property type="match status" value="1"/>
</dbReference>
<dbReference type="SUPFAM" id="SSF57959">
    <property type="entry name" value="Leucine zipper domain"/>
    <property type="match status" value="1"/>
</dbReference>
<dbReference type="GO" id="GO:0000978">
    <property type="term" value="F:RNA polymerase II cis-regulatory region sequence-specific DNA binding"/>
    <property type="evidence" value="ECO:0007669"/>
    <property type="project" value="TreeGrafter"/>
</dbReference>
<keyword evidence="6" id="KW-1185">Reference proteome</keyword>
<dbReference type="Proteomes" id="UP000734854">
    <property type="component" value="Unassembled WGS sequence"/>
</dbReference>
<dbReference type="InterPro" id="IPR031106">
    <property type="entry name" value="C/EBP"/>
</dbReference>
<dbReference type="PANTHER" id="PTHR23334:SF20">
    <property type="entry name" value="BASIC LEUCINE ZIPPER 24"/>
    <property type="match status" value="1"/>
</dbReference>
<dbReference type="GO" id="GO:0006351">
    <property type="term" value="P:DNA-templated transcription"/>
    <property type="evidence" value="ECO:0007669"/>
    <property type="project" value="InterPro"/>
</dbReference>
<evidence type="ECO:0000259" key="4">
    <source>
        <dbReference type="PROSITE" id="PS50217"/>
    </source>
</evidence>
<evidence type="ECO:0000256" key="3">
    <source>
        <dbReference type="SAM" id="Coils"/>
    </source>
</evidence>
<dbReference type="AlphaFoldDB" id="A0A8J5HNZ1"/>
<dbReference type="GO" id="GO:0000981">
    <property type="term" value="F:DNA-binding transcription factor activity, RNA polymerase II-specific"/>
    <property type="evidence" value="ECO:0007669"/>
    <property type="project" value="TreeGrafter"/>
</dbReference>
<organism evidence="5 6">
    <name type="scientific">Zingiber officinale</name>
    <name type="common">Ginger</name>
    <name type="synonym">Amomum zingiber</name>
    <dbReference type="NCBI Taxonomy" id="94328"/>
    <lineage>
        <taxon>Eukaryota</taxon>
        <taxon>Viridiplantae</taxon>
        <taxon>Streptophyta</taxon>
        <taxon>Embryophyta</taxon>
        <taxon>Tracheophyta</taxon>
        <taxon>Spermatophyta</taxon>
        <taxon>Magnoliopsida</taxon>
        <taxon>Liliopsida</taxon>
        <taxon>Zingiberales</taxon>
        <taxon>Zingiberaceae</taxon>
        <taxon>Zingiber</taxon>
    </lineage>
</organism>
<dbReference type="PROSITE" id="PS50217">
    <property type="entry name" value="BZIP"/>
    <property type="match status" value="1"/>
</dbReference>